<dbReference type="Proteomes" id="UP001222958">
    <property type="component" value="Unassembled WGS sequence"/>
</dbReference>
<evidence type="ECO:0000313" key="3">
    <source>
        <dbReference type="Proteomes" id="UP000250234"/>
    </source>
</evidence>
<reference evidence="2 3" key="1">
    <citation type="submission" date="2018-06" db="EMBL/GenBank/DDBJ databases">
        <authorList>
            <consortium name="Pathogen Informatics"/>
            <person name="Doyle S."/>
        </authorList>
    </citation>
    <scope>NUCLEOTIDE SEQUENCE [LARGE SCALE GENOMIC DNA]</scope>
    <source>
        <strain evidence="2 3">NCTC8081</strain>
    </source>
</reference>
<reference evidence="1" key="2">
    <citation type="submission" date="2023-04" db="EMBL/GenBank/DDBJ databases">
        <title>Epidemiological investigation of Clostridium perfringens isolated from cattle.</title>
        <authorList>
            <person name="Tian R."/>
        </authorList>
    </citation>
    <scope>NUCLEOTIDE SEQUENCE</scope>
    <source>
        <strain evidence="1">ZWCP172</strain>
    </source>
</reference>
<accession>A0A2X3IRH6</accession>
<dbReference type="EMBL" id="JARVUX010000019">
    <property type="protein sequence ID" value="MDH2337549.1"/>
    <property type="molecule type" value="Genomic_DNA"/>
</dbReference>
<name>A0A2X3IRH6_CLOPF</name>
<evidence type="ECO:0008006" key="4">
    <source>
        <dbReference type="Google" id="ProtNLM"/>
    </source>
</evidence>
<proteinExistence type="predicted"/>
<protein>
    <recommendedName>
        <fullName evidence="4">Role in replication</fullName>
    </recommendedName>
</protein>
<organism evidence="2 3">
    <name type="scientific">Clostridium perfringens</name>
    <dbReference type="NCBI Taxonomy" id="1502"/>
    <lineage>
        <taxon>Bacteria</taxon>
        <taxon>Bacillati</taxon>
        <taxon>Bacillota</taxon>
        <taxon>Clostridia</taxon>
        <taxon>Eubacteriales</taxon>
        <taxon>Clostridiaceae</taxon>
        <taxon>Clostridium</taxon>
    </lineage>
</organism>
<gene>
    <name evidence="2" type="ORF">NCTC8081_03471</name>
    <name evidence="1" type="ORF">QDQ28_15365</name>
</gene>
<evidence type="ECO:0000313" key="1">
    <source>
        <dbReference type="EMBL" id="MDH2337549.1"/>
    </source>
</evidence>
<dbReference type="RefSeq" id="WP_003465045.1">
    <property type="nucleotide sequence ID" value="NZ_CATNXU010000019.1"/>
</dbReference>
<sequence>MQPLIYYKEIDVIFMKALLNGKPVDVWEISKTNEQPDWVKKAFAENYLYWLDNRLRILMCGLNPSMKDNLKVGAVGTVGGGFCGYAMYPVGYIGDFIDATNHKLLSKKQFYKKYQIIEK</sequence>
<dbReference type="Proteomes" id="UP000250234">
    <property type="component" value="Unassembled WGS sequence"/>
</dbReference>
<dbReference type="EMBL" id="UAWO01000012">
    <property type="protein sequence ID" value="SQC85674.1"/>
    <property type="molecule type" value="Genomic_DNA"/>
</dbReference>
<dbReference type="AlphaFoldDB" id="A0A2X3IRH6"/>
<evidence type="ECO:0000313" key="2">
    <source>
        <dbReference type="EMBL" id="SQC85674.1"/>
    </source>
</evidence>